<organism evidence="1">
    <name type="scientific">marine metagenome</name>
    <dbReference type="NCBI Taxonomy" id="408172"/>
    <lineage>
        <taxon>unclassified sequences</taxon>
        <taxon>metagenomes</taxon>
        <taxon>ecological metagenomes</taxon>
    </lineage>
</organism>
<gene>
    <name evidence="1" type="ORF">METZ01_LOCUS135091</name>
</gene>
<protein>
    <submittedName>
        <fullName evidence="1">Uncharacterized protein</fullName>
    </submittedName>
</protein>
<accession>A0A381Z0I2</accession>
<name>A0A381Z0I2_9ZZZZ</name>
<proteinExistence type="predicted"/>
<feature type="non-terminal residue" evidence="1">
    <location>
        <position position="1"/>
    </location>
</feature>
<reference evidence="1" key="1">
    <citation type="submission" date="2018-05" db="EMBL/GenBank/DDBJ databases">
        <authorList>
            <person name="Lanie J.A."/>
            <person name="Ng W.-L."/>
            <person name="Kazmierczak K.M."/>
            <person name="Andrzejewski T.M."/>
            <person name="Davidsen T.M."/>
            <person name="Wayne K.J."/>
            <person name="Tettelin H."/>
            <person name="Glass J.I."/>
            <person name="Rusch D."/>
            <person name="Podicherti R."/>
            <person name="Tsui H.-C.T."/>
            <person name="Winkler M.E."/>
        </authorList>
    </citation>
    <scope>NUCLEOTIDE SEQUENCE</scope>
</reference>
<dbReference type="EMBL" id="UINC01019427">
    <property type="protein sequence ID" value="SVA82237.1"/>
    <property type="molecule type" value="Genomic_DNA"/>
</dbReference>
<evidence type="ECO:0000313" key="1">
    <source>
        <dbReference type="EMBL" id="SVA82237.1"/>
    </source>
</evidence>
<dbReference type="AlphaFoldDB" id="A0A381Z0I2"/>
<sequence length="32" mass="3678">VDETEYIKSLISKEIINELLKTTKTKISIIDV</sequence>